<comment type="caution">
    <text evidence="1">The sequence shown here is derived from an EMBL/GenBank/DDBJ whole genome shotgun (WGS) entry which is preliminary data.</text>
</comment>
<reference evidence="3 4" key="1">
    <citation type="submission" date="2020-04" db="EMBL/GenBank/DDBJ databases">
        <title>Description of novel Gluconacetobacter.</title>
        <authorList>
            <person name="Sombolestani A."/>
        </authorList>
    </citation>
    <scope>NUCLEOTIDE SEQUENCE [LARGE SCALE GENOMIC DNA]</scope>
    <source>
        <strain evidence="2 3">LMG 1728</strain>
        <strain evidence="1 4">LMG 1731</strain>
    </source>
</reference>
<evidence type="ECO:0000313" key="1">
    <source>
        <dbReference type="EMBL" id="MBB2166087.1"/>
    </source>
</evidence>
<name>A0A7W4INI5_9PROT</name>
<keyword evidence="3" id="KW-1185">Reference proteome</keyword>
<proteinExistence type="predicted"/>
<gene>
    <name evidence="2" type="ORF">HLH25_16915</name>
    <name evidence="1" type="ORF">HLH26_16435</name>
</gene>
<dbReference type="Proteomes" id="UP000561077">
    <property type="component" value="Unassembled WGS sequence"/>
</dbReference>
<sequence length="170" mass="18704">MVMIKNNLVQDPPEPWFKVGTVLVGGLYQVGYVKDRDIILIHSASKLTLTDTMTGERLSAGQDQFVSVEHYRRLKMPGFGFLVGEIIPTAGIWGGSLPVTTSAGFSLRKRDAHWPVPDVDLIYPDGRAVCVSTHNVCDIRAYGFSNTSFSFVIATESDVQIFARSHEGLS</sequence>
<dbReference type="AlphaFoldDB" id="A0A7W4INI5"/>
<protein>
    <submittedName>
        <fullName evidence="1">Uncharacterized protein</fullName>
    </submittedName>
</protein>
<evidence type="ECO:0000313" key="3">
    <source>
        <dbReference type="Proteomes" id="UP000540490"/>
    </source>
</evidence>
<evidence type="ECO:0000313" key="4">
    <source>
        <dbReference type="Proteomes" id="UP000561077"/>
    </source>
</evidence>
<dbReference type="EMBL" id="JABEQO010000025">
    <property type="protein sequence ID" value="MBB2166087.1"/>
    <property type="molecule type" value="Genomic_DNA"/>
</dbReference>
<dbReference type="Proteomes" id="UP000540490">
    <property type="component" value="Unassembled WGS sequence"/>
</dbReference>
<organism evidence="1 4">
    <name type="scientific">Gluconacetobacter dulcium</name>
    <dbReference type="NCBI Taxonomy" id="2729096"/>
    <lineage>
        <taxon>Bacteria</taxon>
        <taxon>Pseudomonadati</taxon>
        <taxon>Pseudomonadota</taxon>
        <taxon>Alphaproteobacteria</taxon>
        <taxon>Acetobacterales</taxon>
        <taxon>Acetobacteraceae</taxon>
        <taxon>Gluconacetobacter</taxon>
    </lineage>
</organism>
<dbReference type="RefSeq" id="WP_182975177.1">
    <property type="nucleotide sequence ID" value="NZ_JABEQN010000025.1"/>
</dbReference>
<accession>A0A7W4INI5</accession>
<evidence type="ECO:0000313" key="2">
    <source>
        <dbReference type="EMBL" id="MBB2195280.1"/>
    </source>
</evidence>
<dbReference type="EMBL" id="JABEQN010000025">
    <property type="protein sequence ID" value="MBB2195280.1"/>
    <property type="molecule type" value="Genomic_DNA"/>
</dbReference>